<keyword evidence="2 5" id="KW-0808">Transferase</keyword>
<dbReference type="GO" id="GO:0005783">
    <property type="term" value="C:endoplasmic reticulum"/>
    <property type="evidence" value="ECO:0007669"/>
    <property type="project" value="UniProtKB-ARBA"/>
</dbReference>
<comment type="similarity">
    <text evidence="1 5">Belongs to the thiolase-like superfamily. Chalcone/stilbene synthases family.</text>
</comment>
<dbReference type="CDD" id="cd00831">
    <property type="entry name" value="CHS_like"/>
    <property type="match status" value="1"/>
</dbReference>
<gene>
    <name evidence="9" type="primary">LOC110414986</name>
</gene>
<keyword evidence="8" id="KW-1185">Reference proteome</keyword>
<feature type="active site" description="Acyl-thioester intermediate" evidence="4">
    <location>
        <position position="164"/>
    </location>
</feature>
<proteinExistence type="inferred from homology"/>
<dbReference type="GO" id="GO:0030639">
    <property type="term" value="P:polyketide biosynthetic process"/>
    <property type="evidence" value="ECO:0007669"/>
    <property type="project" value="TreeGrafter"/>
</dbReference>
<name>A0A6J1A4N4_9ROSI</name>
<protein>
    <submittedName>
        <fullName evidence="9">Chalcone synthase-like</fullName>
    </submittedName>
</protein>
<evidence type="ECO:0000256" key="5">
    <source>
        <dbReference type="RuleBase" id="RU003633"/>
    </source>
</evidence>
<evidence type="ECO:0000256" key="2">
    <source>
        <dbReference type="ARBA" id="ARBA00022679"/>
    </source>
</evidence>
<dbReference type="Pfam" id="PF02797">
    <property type="entry name" value="Chal_sti_synt_C"/>
    <property type="match status" value="1"/>
</dbReference>
<dbReference type="InterPro" id="IPR012328">
    <property type="entry name" value="Chalcone/stilbene_synt_C"/>
</dbReference>
<keyword evidence="3 5" id="KW-0012">Acyltransferase</keyword>
<dbReference type="PANTHER" id="PTHR11877:SF14">
    <property type="entry name" value="CHALCONE SYNTHASE"/>
    <property type="match status" value="1"/>
</dbReference>
<dbReference type="Pfam" id="PF00195">
    <property type="entry name" value="Chal_sti_synt_N"/>
    <property type="match status" value="1"/>
</dbReference>
<sequence length="393" mass="43140">MALPENFGRRKPAQSLATILSIGKAVPTYCISQADYPDYYFRVTKSEHMIQLKEKFKRICEKSMISKRHFVLTEEIINKNPNISTYSSPSLDIRQQILAAEVPKLAMEAASKAIQEWGQPKSQITHLIFSAISGVDMPGADYRLTKLLGLPSSVKRVMTYFQGCYAGGAILRMAKDIAENNAGSRVLVVSSEVLLGIFRAPNEHDTPSLVGNAMLGDGAAAMIIGADPNSLRERPLFQIVSASENIVPDSDGAIEGHMYEAGLSIHLSRDVPKLIADNINKCLAEALSPISNNDWNSFFWIVHPGGNAILDQIETKLELKREKLLTTRHVLSEFGHMSSATVLFILDEMRRRSMEAGKATTAEGLEWGILLGLGAGITVDTVVLRSFPTNTTH</sequence>
<dbReference type="Gene3D" id="3.40.47.10">
    <property type="match status" value="2"/>
</dbReference>
<dbReference type="GO" id="GO:0016747">
    <property type="term" value="F:acyltransferase activity, transferring groups other than amino-acyl groups"/>
    <property type="evidence" value="ECO:0007669"/>
    <property type="project" value="InterPro"/>
</dbReference>
<evidence type="ECO:0000256" key="4">
    <source>
        <dbReference type="PIRSR" id="PIRSR000451-1"/>
    </source>
</evidence>
<dbReference type="PIRSF" id="PIRSF000451">
    <property type="entry name" value="PKS_III"/>
    <property type="match status" value="1"/>
</dbReference>
<dbReference type="InterPro" id="IPR001099">
    <property type="entry name" value="Chalcone/stilbene_synt_N"/>
</dbReference>
<evidence type="ECO:0000259" key="7">
    <source>
        <dbReference type="Pfam" id="PF02797"/>
    </source>
</evidence>
<accession>A0A6J1A4N4</accession>
<evidence type="ECO:0000256" key="1">
    <source>
        <dbReference type="ARBA" id="ARBA00005531"/>
    </source>
</evidence>
<dbReference type="FunFam" id="3.40.47.10:FF:000014">
    <property type="entry name" value="Chalcone synthase 1"/>
    <property type="match status" value="1"/>
</dbReference>
<dbReference type="PANTHER" id="PTHR11877">
    <property type="entry name" value="HYDROXYMETHYLGLUTARYL-COA SYNTHASE"/>
    <property type="match status" value="1"/>
</dbReference>
<dbReference type="AlphaFoldDB" id="A0A6J1A4N4"/>
<dbReference type="SUPFAM" id="SSF53901">
    <property type="entry name" value="Thiolase-like"/>
    <property type="match status" value="2"/>
</dbReference>
<dbReference type="FunFam" id="3.40.47.10:FF:000025">
    <property type="entry name" value="Chalcone synthase 2"/>
    <property type="match status" value="1"/>
</dbReference>
<organism evidence="8 9">
    <name type="scientific">Herrania umbratica</name>
    <dbReference type="NCBI Taxonomy" id="108875"/>
    <lineage>
        <taxon>Eukaryota</taxon>
        <taxon>Viridiplantae</taxon>
        <taxon>Streptophyta</taxon>
        <taxon>Embryophyta</taxon>
        <taxon>Tracheophyta</taxon>
        <taxon>Spermatophyta</taxon>
        <taxon>Magnoliopsida</taxon>
        <taxon>eudicotyledons</taxon>
        <taxon>Gunneridae</taxon>
        <taxon>Pentapetalae</taxon>
        <taxon>rosids</taxon>
        <taxon>malvids</taxon>
        <taxon>Malvales</taxon>
        <taxon>Malvaceae</taxon>
        <taxon>Byttnerioideae</taxon>
        <taxon>Herrania</taxon>
    </lineage>
</organism>
<dbReference type="InterPro" id="IPR016039">
    <property type="entry name" value="Thiolase-like"/>
</dbReference>
<feature type="domain" description="Chalcone/stilbene synthase C-terminal" evidence="7">
    <location>
        <begin position="238"/>
        <end position="388"/>
    </location>
</feature>
<dbReference type="Proteomes" id="UP000504621">
    <property type="component" value="Unplaced"/>
</dbReference>
<dbReference type="OrthoDB" id="329835at2759"/>
<feature type="domain" description="Chalcone/stilbene synthase N-terminal" evidence="6">
    <location>
        <begin position="6"/>
        <end position="228"/>
    </location>
</feature>
<evidence type="ECO:0000256" key="3">
    <source>
        <dbReference type="ARBA" id="ARBA00023315"/>
    </source>
</evidence>
<dbReference type="InterPro" id="IPR011141">
    <property type="entry name" value="Polyketide_synthase_type-III"/>
</dbReference>
<dbReference type="GeneID" id="110414986"/>
<evidence type="ECO:0000313" key="8">
    <source>
        <dbReference type="Proteomes" id="UP000504621"/>
    </source>
</evidence>
<dbReference type="RefSeq" id="XP_021282102.1">
    <property type="nucleotide sequence ID" value="XM_021426427.1"/>
</dbReference>
<reference evidence="9" key="1">
    <citation type="submission" date="2025-08" db="UniProtKB">
        <authorList>
            <consortium name="RefSeq"/>
        </authorList>
    </citation>
    <scope>IDENTIFICATION</scope>
    <source>
        <tissue evidence="9">Leaf</tissue>
    </source>
</reference>
<evidence type="ECO:0000313" key="9">
    <source>
        <dbReference type="RefSeq" id="XP_021282102.1"/>
    </source>
</evidence>
<evidence type="ECO:0000259" key="6">
    <source>
        <dbReference type="Pfam" id="PF00195"/>
    </source>
</evidence>